<comment type="caution">
    <text evidence="1">The sequence shown here is derived from an EMBL/GenBank/DDBJ whole genome shotgun (WGS) entry which is preliminary data.</text>
</comment>
<reference evidence="2" key="1">
    <citation type="journal article" date="2023" name="Nat. Plants">
        <title>Single-cell RNA sequencing provides a high-resolution roadmap for understanding the multicellular compartmentation of specialized metabolism.</title>
        <authorList>
            <person name="Sun S."/>
            <person name="Shen X."/>
            <person name="Li Y."/>
            <person name="Li Y."/>
            <person name="Wang S."/>
            <person name="Li R."/>
            <person name="Zhang H."/>
            <person name="Shen G."/>
            <person name="Guo B."/>
            <person name="Wei J."/>
            <person name="Xu J."/>
            <person name="St-Pierre B."/>
            <person name="Chen S."/>
            <person name="Sun C."/>
        </authorList>
    </citation>
    <scope>NUCLEOTIDE SEQUENCE [LARGE SCALE GENOMIC DNA]</scope>
</reference>
<dbReference type="Proteomes" id="UP001060085">
    <property type="component" value="Linkage Group LG03"/>
</dbReference>
<proteinExistence type="predicted"/>
<organism evidence="1 2">
    <name type="scientific">Catharanthus roseus</name>
    <name type="common">Madagascar periwinkle</name>
    <name type="synonym">Vinca rosea</name>
    <dbReference type="NCBI Taxonomy" id="4058"/>
    <lineage>
        <taxon>Eukaryota</taxon>
        <taxon>Viridiplantae</taxon>
        <taxon>Streptophyta</taxon>
        <taxon>Embryophyta</taxon>
        <taxon>Tracheophyta</taxon>
        <taxon>Spermatophyta</taxon>
        <taxon>Magnoliopsida</taxon>
        <taxon>eudicotyledons</taxon>
        <taxon>Gunneridae</taxon>
        <taxon>Pentapetalae</taxon>
        <taxon>asterids</taxon>
        <taxon>lamiids</taxon>
        <taxon>Gentianales</taxon>
        <taxon>Apocynaceae</taxon>
        <taxon>Rauvolfioideae</taxon>
        <taxon>Vinceae</taxon>
        <taxon>Catharanthinae</taxon>
        <taxon>Catharanthus</taxon>
    </lineage>
</organism>
<sequence>MQFLVNRIRSFKYVIRIISEIGRLWAFKLSLVAILGGLRAWVACELREPKVWKRIGRPFFELLIQFEDPFLNCYPVPSSGYLTLEIISYDLIIQEMDNHFAESNSKLLRYITCLDPRDTFASFDL</sequence>
<evidence type="ECO:0000313" key="1">
    <source>
        <dbReference type="EMBL" id="KAI5673323.1"/>
    </source>
</evidence>
<evidence type="ECO:0000313" key="2">
    <source>
        <dbReference type="Proteomes" id="UP001060085"/>
    </source>
</evidence>
<gene>
    <name evidence="1" type="ORF">M9H77_13687</name>
</gene>
<dbReference type="EMBL" id="CM044703">
    <property type="protein sequence ID" value="KAI5673323.1"/>
    <property type="molecule type" value="Genomic_DNA"/>
</dbReference>
<protein>
    <submittedName>
        <fullName evidence="1">Uncharacterized protein</fullName>
    </submittedName>
</protein>
<keyword evidence="2" id="KW-1185">Reference proteome</keyword>
<accession>A0ACC0BL19</accession>
<name>A0ACC0BL19_CATRO</name>